<evidence type="ECO:0000313" key="2">
    <source>
        <dbReference type="EMBL" id="EFO23553.1"/>
    </source>
</evidence>
<dbReference type="EMBL" id="JH712335">
    <property type="protein sequence ID" value="EFO23553.1"/>
    <property type="molecule type" value="Genomic_DNA"/>
</dbReference>
<dbReference type="AlphaFoldDB" id="A0A1S0U1V6"/>
<feature type="region of interest" description="Disordered" evidence="1">
    <location>
        <begin position="1"/>
        <end position="23"/>
    </location>
</feature>
<dbReference type="CTD" id="9942336"/>
<protein>
    <submittedName>
        <fullName evidence="2">Uncharacterized protein</fullName>
    </submittedName>
</protein>
<organism evidence="2">
    <name type="scientific">Loa loa</name>
    <name type="common">Eye worm</name>
    <name type="synonym">Filaria loa</name>
    <dbReference type="NCBI Taxonomy" id="7209"/>
    <lineage>
        <taxon>Eukaryota</taxon>
        <taxon>Metazoa</taxon>
        <taxon>Ecdysozoa</taxon>
        <taxon>Nematoda</taxon>
        <taxon>Chromadorea</taxon>
        <taxon>Rhabditida</taxon>
        <taxon>Spirurina</taxon>
        <taxon>Spiruromorpha</taxon>
        <taxon>Filarioidea</taxon>
        <taxon>Onchocercidae</taxon>
        <taxon>Loa</taxon>
    </lineage>
</organism>
<dbReference type="GeneID" id="9942336"/>
<reference evidence="2" key="1">
    <citation type="submission" date="2012-04" db="EMBL/GenBank/DDBJ databases">
        <title>The Genome Sequence of Loa loa.</title>
        <authorList>
            <consortium name="The Broad Institute Genome Sequencing Platform"/>
            <consortium name="Broad Institute Genome Sequencing Center for Infectious Disease"/>
            <person name="Nutman T.B."/>
            <person name="Fink D.L."/>
            <person name="Russ C."/>
            <person name="Young S."/>
            <person name="Zeng Q."/>
            <person name="Gargeya S."/>
            <person name="Alvarado L."/>
            <person name="Berlin A."/>
            <person name="Chapman S.B."/>
            <person name="Chen Z."/>
            <person name="Freedman E."/>
            <person name="Gellesch M."/>
            <person name="Goldberg J."/>
            <person name="Griggs A."/>
            <person name="Gujja S."/>
            <person name="Heilman E.R."/>
            <person name="Heiman D."/>
            <person name="Howarth C."/>
            <person name="Mehta T."/>
            <person name="Neiman D."/>
            <person name="Pearson M."/>
            <person name="Roberts A."/>
            <person name="Saif S."/>
            <person name="Shea T."/>
            <person name="Shenoy N."/>
            <person name="Sisk P."/>
            <person name="Stolte C."/>
            <person name="Sykes S."/>
            <person name="White J."/>
            <person name="Yandava C."/>
            <person name="Haas B."/>
            <person name="Henn M.R."/>
            <person name="Nusbaum C."/>
            <person name="Birren B."/>
        </authorList>
    </citation>
    <scope>NUCLEOTIDE SEQUENCE [LARGE SCALE GENOMIC DNA]</scope>
</reference>
<gene>
    <name evidence="2" type="ORF">LOAG_04929</name>
</gene>
<name>A0A1S0U1V6_LOALO</name>
<sequence>MYIGGERETGGGGREREVGNRSDICSCDLPSNKMVPMRGSATNSYEEQFSLEGSG</sequence>
<proteinExistence type="predicted"/>
<accession>A0A1S0U1V6</accession>
<dbReference type="KEGG" id="loa:LOAG_04929"/>
<evidence type="ECO:0000256" key="1">
    <source>
        <dbReference type="SAM" id="MobiDB-lite"/>
    </source>
</evidence>
<dbReference type="RefSeq" id="XP_003140514.1">
    <property type="nucleotide sequence ID" value="XM_003140466.1"/>
</dbReference>
<feature type="compositionally biased region" description="Basic and acidic residues" evidence="1">
    <location>
        <begin position="1"/>
        <end position="20"/>
    </location>
</feature>
<dbReference type="InParanoid" id="A0A1S0U1V6"/>